<dbReference type="InterPro" id="IPR002104">
    <property type="entry name" value="Integrase_catalytic"/>
</dbReference>
<dbReference type="InterPro" id="IPR011010">
    <property type="entry name" value="DNA_brk_join_enz"/>
</dbReference>
<evidence type="ECO:0000259" key="5">
    <source>
        <dbReference type="PROSITE" id="PS51898"/>
    </source>
</evidence>
<reference evidence="7 8" key="1">
    <citation type="submission" date="2014-03" db="EMBL/GenBank/DDBJ databases">
        <title>Genome of Paenirhodobacter enshiensis DW2-9.</title>
        <authorList>
            <person name="Wang D."/>
            <person name="Wang G."/>
        </authorList>
    </citation>
    <scope>NUCLEOTIDE SEQUENCE [LARGE SCALE GENOMIC DNA]</scope>
    <source>
        <strain evidence="7 8">DW2-9</strain>
    </source>
</reference>
<dbReference type="EMBL" id="JFZB01000023">
    <property type="protein sequence ID" value="KFI25470.1"/>
    <property type="molecule type" value="Genomic_DNA"/>
</dbReference>
<dbReference type="AlphaFoldDB" id="A0A086XTX0"/>
<dbReference type="PANTHER" id="PTHR30349">
    <property type="entry name" value="PHAGE INTEGRASE-RELATED"/>
    <property type="match status" value="1"/>
</dbReference>
<dbReference type="RefSeq" id="WP_036638453.1">
    <property type="nucleotide sequence ID" value="NZ_JFZB01000023.1"/>
</dbReference>
<dbReference type="eggNOG" id="COG4974">
    <property type="taxonomic scope" value="Bacteria"/>
</dbReference>
<keyword evidence="1" id="KW-0229">DNA integration</keyword>
<keyword evidence="3" id="KW-0233">DNA recombination</keyword>
<sequence>MAKKVQPTCLDPYISSFEESLAPTHMQRRALSNYRFQLRRFGRVLEAHGVEPTSLTLEIADRHARQVPFDRMNAVRIPNLVRRFVLHLISIGVAIPPPVSAAQIAKDKLLDDLEGFLLGQRGLSPSSVYHVKRYAVRFLDHRFGETVPDPSAIRHQDIVAFLEHIQKGKGLSMARTPASHLRCFFQYLFARGLTVTNLSSTVPKVHRIQNNRLPRYLPPTDIEAILEWVRRESSYGVRDYAMFLLMARLGLRVPEVMAIEIDDIDWRAGELLVRGKGKRRDRLPLPEDVGAAISAYLRDARPSTVTRVLFVRSYAPYLGFKDSRIVSKILARACAALKIEMPARYLGSHVLRHSLATRMVRSGVALHEVGDVLRHKSRATTMIYAKLDIANLRSVAQPWPAGEAKQ</sequence>
<dbReference type="PROSITE" id="PS51900">
    <property type="entry name" value="CB"/>
    <property type="match status" value="1"/>
</dbReference>
<dbReference type="InterPro" id="IPR044068">
    <property type="entry name" value="CB"/>
</dbReference>
<evidence type="ECO:0000313" key="7">
    <source>
        <dbReference type="EMBL" id="KFI25470.1"/>
    </source>
</evidence>
<dbReference type="PROSITE" id="PS51898">
    <property type="entry name" value="TYR_RECOMBINASE"/>
    <property type="match status" value="1"/>
</dbReference>
<feature type="domain" description="Tyr recombinase" evidence="5">
    <location>
        <begin position="212"/>
        <end position="397"/>
    </location>
</feature>
<dbReference type="Pfam" id="PF00589">
    <property type="entry name" value="Phage_integrase"/>
    <property type="match status" value="1"/>
</dbReference>
<feature type="domain" description="Core-binding (CB)" evidence="6">
    <location>
        <begin position="104"/>
        <end position="189"/>
    </location>
</feature>
<comment type="caution">
    <text evidence="7">The sequence shown here is derived from an EMBL/GenBank/DDBJ whole genome shotgun (WGS) entry which is preliminary data.</text>
</comment>
<evidence type="ECO:0000259" key="6">
    <source>
        <dbReference type="PROSITE" id="PS51900"/>
    </source>
</evidence>
<evidence type="ECO:0000256" key="2">
    <source>
        <dbReference type="ARBA" id="ARBA00023125"/>
    </source>
</evidence>
<dbReference type="SUPFAM" id="SSF56349">
    <property type="entry name" value="DNA breaking-rejoining enzymes"/>
    <property type="match status" value="1"/>
</dbReference>
<keyword evidence="8" id="KW-1185">Reference proteome</keyword>
<name>A0A086XTX0_9RHOB</name>
<accession>A0A086XTX0</accession>
<evidence type="ECO:0000256" key="1">
    <source>
        <dbReference type="ARBA" id="ARBA00022908"/>
    </source>
</evidence>
<dbReference type="InterPro" id="IPR050090">
    <property type="entry name" value="Tyrosine_recombinase_XerCD"/>
</dbReference>
<dbReference type="Proteomes" id="UP000028824">
    <property type="component" value="Unassembled WGS sequence"/>
</dbReference>
<dbReference type="Gene3D" id="1.10.150.130">
    <property type="match status" value="1"/>
</dbReference>
<dbReference type="CDD" id="cd01188">
    <property type="entry name" value="INT_RitA_C_like"/>
    <property type="match status" value="1"/>
</dbReference>
<gene>
    <name evidence="7" type="ORF">CG50_05605</name>
</gene>
<evidence type="ECO:0000256" key="3">
    <source>
        <dbReference type="ARBA" id="ARBA00023172"/>
    </source>
</evidence>
<dbReference type="GO" id="GO:0015074">
    <property type="term" value="P:DNA integration"/>
    <property type="evidence" value="ECO:0007669"/>
    <property type="project" value="UniProtKB-KW"/>
</dbReference>
<evidence type="ECO:0000313" key="8">
    <source>
        <dbReference type="Proteomes" id="UP000028824"/>
    </source>
</evidence>
<dbReference type="OrthoDB" id="6388170at2"/>
<dbReference type="InterPro" id="IPR013762">
    <property type="entry name" value="Integrase-like_cat_sf"/>
</dbReference>
<proteinExistence type="predicted"/>
<evidence type="ECO:0000256" key="4">
    <source>
        <dbReference type="PROSITE-ProRule" id="PRU01248"/>
    </source>
</evidence>
<dbReference type="InterPro" id="IPR010998">
    <property type="entry name" value="Integrase_recombinase_N"/>
</dbReference>
<dbReference type="STRING" id="1105367.CG50_05605"/>
<organism evidence="7 8">
    <name type="scientific">Paenirhodobacter enshiensis</name>
    <dbReference type="NCBI Taxonomy" id="1105367"/>
    <lineage>
        <taxon>Bacteria</taxon>
        <taxon>Pseudomonadati</taxon>
        <taxon>Pseudomonadota</taxon>
        <taxon>Alphaproteobacteria</taxon>
        <taxon>Rhodobacterales</taxon>
        <taxon>Rhodobacter group</taxon>
        <taxon>Paenirhodobacter</taxon>
    </lineage>
</organism>
<keyword evidence="2 4" id="KW-0238">DNA-binding</keyword>
<dbReference type="PANTHER" id="PTHR30349:SF90">
    <property type="entry name" value="TYROSINE RECOMBINASE XERD"/>
    <property type="match status" value="1"/>
</dbReference>
<protein>
    <submittedName>
        <fullName evidence="7">Integrase</fullName>
    </submittedName>
</protein>
<dbReference type="GO" id="GO:0003677">
    <property type="term" value="F:DNA binding"/>
    <property type="evidence" value="ECO:0007669"/>
    <property type="project" value="UniProtKB-UniRule"/>
</dbReference>
<dbReference type="Gene3D" id="1.10.443.10">
    <property type="entry name" value="Intergrase catalytic core"/>
    <property type="match status" value="1"/>
</dbReference>
<dbReference type="GO" id="GO:0006310">
    <property type="term" value="P:DNA recombination"/>
    <property type="evidence" value="ECO:0007669"/>
    <property type="project" value="UniProtKB-KW"/>
</dbReference>